<name>A0A2U1KYC3_ARTAN</name>
<dbReference type="Pfam" id="PF00970">
    <property type="entry name" value="FAD_binding_6"/>
    <property type="match status" value="1"/>
</dbReference>
<comment type="caution">
    <text evidence="2">The sequence shown here is derived from an EMBL/GenBank/DDBJ whole genome shotgun (WGS) entry which is preliminary data.</text>
</comment>
<evidence type="ECO:0000259" key="1">
    <source>
        <dbReference type="Pfam" id="PF00970"/>
    </source>
</evidence>
<dbReference type="AlphaFoldDB" id="A0A2U1KYC3"/>
<dbReference type="OrthoDB" id="432685at2759"/>
<reference evidence="2 3" key="1">
    <citation type="journal article" date="2018" name="Mol. Plant">
        <title>The genome of Artemisia annua provides insight into the evolution of Asteraceae family and artemisinin biosynthesis.</title>
        <authorList>
            <person name="Shen Q."/>
            <person name="Zhang L."/>
            <person name="Liao Z."/>
            <person name="Wang S."/>
            <person name="Yan T."/>
            <person name="Shi P."/>
            <person name="Liu M."/>
            <person name="Fu X."/>
            <person name="Pan Q."/>
            <person name="Wang Y."/>
            <person name="Lv Z."/>
            <person name="Lu X."/>
            <person name="Zhang F."/>
            <person name="Jiang W."/>
            <person name="Ma Y."/>
            <person name="Chen M."/>
            <person name="Hao X."/>
            <person name="Li L."/>
            <person name="Tang Y."/>
            <person name="Lv G."/>
            <person name="Zhou Y."/>
            <person name="Sun X."/>
            <person name="Brodelius P.E."/>
            <person name="Rose J.K.C."/>
            <person name="Tang K."/>
        </authorList>
    </citation>
    <scope>NUCLEOTIDE SEQUENCE [LARGE SCALE GENOMIC DNA]</scope>
    <source>
        <strain evidence="3">cv. Huhao1</strain>
        <tissue evidence="2">Leaf</tissue>
    </source>
</reference>
<gene>
    <name evidence="2" type="ORF">CTI12_AA548240</name>
</gene>
<dbReference type="EMBL" id="PKPP01012839">
    <property type="protein sequence ID" value="PWA41766.1"/>
    <property type="molecule type" value="Genomic_DNA"/>
</dbReference>
<dbReference type="STRING" id="35608.A0A2U1KYC3"/>
<dbReference type="SUPFAM" id="SSF63380">
    <property type="entry name" value="Riboflavin synthase domain-like"/>
    <property type="match status" value="1"/>
</dbReference>
<sequence>MSVLSVVGSIDTESFKEFKLVKRTQLNQNLAKFRFALPTPTSVLGHGIGQCISCSSNSTQNRTHTLCFKHIEEHVSGCVNVYHKASAMTRLRGALSEYGKDWTCRLPSKEGKAYDAYATCHPEPSNPTINN</sequence>
<proteinExistence type="predicted"/>
<organism evidence="2 3">
    <name type="scientific">Artemisia annua</name>
    <name type="common">Sweet wormwood</name>
    <dbReference type="NCBI Taxonomy" id="35608"/>
    <lineage>
        <taxon>Eukaryota</taxon>
        <taxon>Viridiplantae</taxon>
        <taxon>Streptophyta</taxon>
        <taxon>Embryophyta</taxon>
        <taxon>Tracheophyta</taxon>
        <taxon>Spermatophyta</taxon>
        <taxon>Magnoliopsida</taxon>
        <taxon>eudicotyledons</taxon>
        <taxon>Gunneridae</taxon>
        <taxon>Pentapetalae</taxon>
        <taxon>asterids</taxon>
        <taxon>campanulids</taxon>
        <taxon>Asterales</taxon>
        <taxon>Asteraceae</taxon>
        <taxon>Asteroideae</taxon>
        <taxon>Anthemideae</taxon>
        <taxon>Artemisiinae</taxon>
        <taxon>Artemisia</taxon>
    </lineage>
</organism>
<dbReference type="Gene3D" id="2.40.30.10">
    <property type="entry name" value="Translation factors"/>
    <property type="match status" value="1"/>
</dbReference>
<evidence type="ECO:0000313" key="2">
    <source>
        <dbReference type="EMBL" id="PWA41766.1"/>
    </source>
</evidence>
<protein>
    <submittedName>
        <fullName evidence="2">Phenol hydroxylase reductase, NADH:cytochrome b5 reductase (CBR)</fullName>
    </submittedName>
</protein>
<dbReference type="Proteomes" id="UP000245207">
    <property type="component" value="Unassembled WGS sequence"/>
</dbReference>
<accession>A0A2U1KYC3</accession>
<feature type="domain" description="Flavoprotein pyridine nucleotide cytochrome reductase-like FAD-binding" evidence="1">
    <location>
        <begin position="18"/>
        <end position="64"/>
    </location>
</feature>
<keyword evidence="3" id="KW-1185">Reference proteome</keyword>
<evidence type="ECO:0000313" key="3">
    <source>
        <dbReference type="Proteomes" id="UP000245207"/>
    </source>
</evidence>
<dbReference type="InterPro" id="IPR008333">
    <property type="entry name" value="Cbr1-like_FAD-bd_dom"/>
</dbReference>
<dbReference type="InterPro" id="IPR017938">
    <property type="entry name" value="Riboflavin_synthase-like_b-brl"/>
</dbReference>